<name>A0A388KQC9_CHABU</name>
<gene>
    <name evidence="2" type="ORF">CBR_g11176</name>
</gene>
<evidence type="ECO:0000313" key="3">
    <source>
        <dbReference type="Proteomes" id="UP000265515"/>
    </source>
</evidence>
<dbReference type="Gramene" id="GBG72246">
    <property type="protein sequence ID" value="GBG72246"/>
    <property type="gene ID" value="CBR_g11176"/>
</dbReference>
<feature type="compositionally biased region" description="Basic and acidic residues" evidence="1">
    <location>
        <begin position="242"/>
        <end position="259"/>
    </location>
</feature>
<evidence type="ECO:0000256" key="1">
    <source>
        <dbReference type="SAM" id="MobiDB-lite"/>
    </source>
</evidence>
<protein>
    <submittedName>
        <fullName evidence="2">Uncharacterized protein</fullName>
    </submittedName>
</protein>
<evidence type="ECO:0000313" key="2">
    <source>
        <dbReference type="EMBL" id="GBG72246.1"/>
    </source>
</evidence>
<feature type="region of interest" description="Disordered" evidence="1">
    <location>
        <begin position="242"/>
        <end position="264"/>
    </location>
</feature>
<sequence length="326" mass="35992">MFAGDHGYTYTARGEDATADGITTLVWDPFNLNPDVLAAIDIAAHVIPEGQLQQHVAPQKYGYRVNWVPGCLQPATVDGKMTMAAKLQTGHWLPLGWMHAGMVEQWQFLVVVARVSIFNADVKDHVLVVEHAKRCWEKIREEDRQMVCMGYNSMPDQGIWSMVEGSPGGQGQGDGENRYISHIRRRHGCSALVGWVPAVCRMTYEQGGEMMMRFRDPLGVPFLLMYSDGLLRDIRYMVAEDTRGGHRRPGQTEETRLGHQDGLSAEVEGPCGGERVAGCYAAQGDVAGPSKTAMSHSPRKVKAVVSRPRRGQTAGDKQKKNPPPVP</sequence>
<organism evidence="2 3">
    <name type="scientific">Chara braunii</name>
    <name type="common">Braun's stonewort</name>
    <dbReference type="NCBI Taxonomy" id="69332"/>
    <lineage>
        <taxon>Eukaryota</taxon>
        <taxon>Viridiplantae</taxon>
        <taxon>Streptophyta</taxon>
        <taxon>Charophyceae</taxon>
        <taxon>Charales</taxon>
        <taxon>Characeae</taxon>
        <taxon>Chara</taxon>
    </lineage>
</organism>
<proteinExistence type="predicted"/>
<feature type="compositionally biased region" description="Basic residues" evidence="1">
    <location>
        <begin position="297"/>
        <end position="310"/>
    </location>
</feature>
<dbReference type="AlphaFoldDB" id="A0A388KQC9"/>
<accession>A0A388KQC9</accession>
<reference evidence="2 3" key="1">
    <citation type="journal article" date="2018" name="Cell">
        <title>The Chara Genome: Secondary Complexity and Implications for Plant Terrestrialization.</title>
        <authorList>
            <person name="Nishiyama T."/>
            <person name="Sakayama H."/>
            <person name="Vries J.D."/>
            <person name="Buschmann H."/>
            <person name="Saint-Marcoux D."/>
            <person name="Ullrich K.K."/>
            <person name="Haas F.B."/>
            <person name="Vanderstraeten L."/>
            <person name="Becker D."/>
            <person name="Lang D."/>
            <person name="Vosolsobe S."/>
            <person name="Rombauts S."/>
            <person name="Wilhelmsson P.K.I."/>
            <person name="Janitza P."/>
            <person name="Kern R."/>
            <person name="Heyl A."/>
            <person name="Rumpler F."/>
            <person name="Villalobos L.I.A.C."/>
            <person name="Clay J.M."/>
            <person name="Skokan R."/>
            <person name="Toyoda A."/>
            <person name="Suzuki Y."/>
            <person name="Kagoshima H."/>
            <person name="Schijlen E."/>
            <person name="Tajeshwar N."/>
            <person name="Catarino B."/>
            <person name="Hetherington A.J."/>
            <person name="Saltykova A."/>
            <person name="Bonnot C."/>
            <person name="Breuninger H."/>
            <person name="Symeonidi A."/>
            <person name="Radhakrishnan G.V."/>
            <person name="Van Nieuwerburgh F."/>
            <person name="Deforce D."/>
            <person name="Chang C."/>
            <person name="Karol K.G."/>
            <person name="Hedrich R."/>
            <person name="Ulvskov P."/>
            <person name="Glockner G."/>
            <person name="Delwiche C.F."/>
            <person name="Petrasek J."/>
            <person name="Van de Peer Y."/>
            <person name="Friml J."/>
            <person name="Beilby M."/>
            <person name="Dolan L."/>
            <person name="Kohara Y."/>
            <person name="Sugano S."/>
            <person name="Fujiyama A."/>
            <person name="Delaux P.-M."/>
            <person name="Quint M."/>
            <person name="TheiBen G."/>
            <person name="Hagemann M."/>
            <person name="Harholt J."/>
            <person name="Dunand C."/>
            <person name="Zachgo S."/>
            <person name="Langdale J."/>
            <person name="Maumus F."/>
            <person name="Straeten D.V.D."/>
            <person name="Gould S.B."/>
            <person name="Rensing S.A."/>
        </authorList>
    </citation>
    <scope>NUCLEOTIDE SEQUENCE [LARGE SCALE GENOMIC DNA]</scope>
    <source>
        <strain evidence="2 3">S276</strain>
    </source>
</reference>
<dbReference type="Proteomes" id="UP000265515">
    <property type="component" value="Unassembled WGS sequence"/>
</dbReference>
<feature type="region of interest" description="Disordered" evidence="1">
    <location>
        <begin position="285"/>
        <end position="326"/>
    </location>
</feature>
<dbReference type="EMBL" id="BFEA01000161">
    <property type="protein sequence ID" value="GBG72246.1"/>
    <property type="molecule type" value="Genomic_DNA"/>
</dbReference>
<comment type="caution">
    <text evidence="2">The sequence shown here is derived from an EMBL/GenBank/DDBJ whole genome shotgun (WGS) entry which is preliminary data.</text>
</comment>
<keyword evidence="3" id="KW-1185">Reference proteome</keyword>